<name>A0A7G1KQQ8_9NOCA</name>
<evidence type="ECO:0000313" key="4">
    <source>
        <dbReference type="Proteomes" id="UP000516173"/>
    </source>
</evidence>
<keyword evidence="4" id="KW-1185">Reference proteome</keyword>
<evidence type="ECO:0000313" key="3">
    <source>
        <dbReference type="EMBL" id="BCK57557.1"/>
    </source>
</evidence>
<dbReference type="Proteomes" id="UP000516173">
    <property type="component" value="Chromosome"/>
</dbReference>
<accession>A0A7G1KQQ8</accession>
<dbReference type="AlphaFoldDB" id="A0A7G1KQQ8"/>
<feature type="chain" id="PRO_5038863923" evidence="2">
    <location>
        <begin position="24"/>
        <end position="87"/>
    </location>
</feature>
<sequence length="87" mass="8530">MATILACTAISGFGLVTAGAAVATPPVVQVDHQQQPGPPEGCPPPPLGPDGKLLPPPLGPDGRPLPPPTGADGRPCTPPHGKRPPGA</sequence>
<dbReference type="EMBL" id="AP023396">
    <property type="protein sequence ID" value="BCK57557.1"/>
    <property type="molecule type" value="Genomic_DNA"/>
</dbReference>
<protein>
    <submittedName>
        <fullName evidence="3">Uncharacterized protein</fullName>
    </submittedName>
</protein>
<proteinExistence type="predicted"/>
<reference evidence="3 4" key="1">
    <citation type="submission" date="2020-08" db="EMBL/GenBank/DDBJ databases">
        <title>Genome Sequencing of Nocardia wallacei strain FMUON74 and assembly.</title>
        <authorList>
            <person name="Toyokawa M."/>
            <person name="Uesaka K."/>
        </authorList>
    </citation>
    <scope>NUCLEOTIDE SEQUENCE [LARGE SCALE GENOMIC DNA]</scope>
    <source>
        <strain evidence="3 4">FMUON74</strain>
    </source>
</reference>
<feature type="signal peptide" evidence="2">
    <location>
        <begin position="1"/>
        <end position="23"/>
    </location>
</feature>
<feature type="compositionally biased region" description="Pro residues" evidence="1">
    <location>
        <begin position="36"/>
        <end position="69"/>
    </location>
</feature>
<organism evidence="3 4">
    <name type="scientific">Nocardia wallacei</name>
    <dbReference type="NCBI Taxonomy" id="480035"/>
    <lineage>
        <taxon>Bacteria</taxon>
        <taxon>Bacillati</taxon>
        <taxon>Actinomycetota</taxon>
        <taxon>Actinomycetes</taxon>
        <taxon>Mycobacteriales</taxon>
        <taxon>Nocardiaceae</taxon>
        <taxon>Nocardia</taxon>
    </lineage>
</organism>
<dbReference type="KEGG" id="nwl:NWFMUON74_53290"/>
<gene>
    <name evidence="3" type="ORF">NWFMUON74_53290</name>
</gene>
<keyword evidence="2" id="KW-0732">Signal</keyword>
<evidence type="ECO:0000256" key="1">
    <source>
        <dbReference type="SAM" id="MobiDB-lite"/>
    </source>
</evidence>
<evidence type="ECO:0000256" key="2">
    <source>
        <dbReference type="SAM" id="SignalP"/>
    </source>
</evidence>
<feature type="region of interest" description="Disordered" evidence="1">
    <location>
        <begin position="29"/>
        <end position="87"/>
    </location>
</feature>